<reference evidence="1" key="1">
    <citation type="submission" date="2019-03" db="EMBL/GenBank/DDBJ databases">
        <title>Single cell metagenomics reveals metabolic interactions within the superorganism composed of flagellate Streblomastix strix and complex community of Bacteroidetes bacteria on its surface.</title>
        <authorList>
            <person name="Treitli S.C."/>
            <person name="Kolisko M."/>
            <person name="Husnik F."/>
            <person name="Keeling P."/>
            <person name="Hampl V."/>
        </authorList>
    </citation>
    <scope>NUCLEOTIDE SEQUENCE</scope>
    <source>
        <strain evidence="1">STM</strain>
    </source>
</reference>
<sequence>MFYATIDKKNTVSTIVATKSQLINRVTDEKNSLFIALILVGVLGCTPSKTIEDNSTVLTLASDIKRDLVDTVYFKSSQFIFLETNDNSLLREITRICNHAGKLFIFDKSLDKIVFFDMEGKYLNHIHRIGNAPSEYISLMDFCLDTIHSQILVLCDRPYKIMKFNYSGDFIGEKQVNDLYFNIIAHSGYVYCNKSELSAENQDNYELLELAEKVNEDDNPVLVLYEFK</sequence>
<organism evidence="1">
    <name type="scientific">termite gut metagenome</name>
    <dbReference type="NCBI Taxonomy" id="433724"/>
    <lineage>
        <taxon>unclassified sequences</taxon>
        <taxon>metagenomes</taxon>
        <taxon>organismal metagenomes</taxon>
    </lineage>
</organism>
<dbReference type="Gene3D" id="2.120.10.30">
    <property type="entry name" value="TolB, C-terminal domain"/>
    <property type="match status" value="1"/>
</dbReference>
<dbReference type="AlphaFoldDB" id="A0A5J4PVX1"/>
<accession>A0A5J4PVX1</accession>
<protein>
    <recommendedName>
        <fullName evidence="2">6-bladed beta-propeller</fullName>
    </recommendedName>
</protein>
<proteinExistence type="predicted"/>
<name>A0A5J4PVX1_9ZZZZ</name>
<comment type="caution">
    <text evidence="1">The sequence shown here is derived from an EMBL/GenBank/DDBJ whole genome shotgun (WGS) entry which is preliminary data.</text>
</comment>
<dbReference type="InterPro" id="IPR011042">
    <property type="entry name" value="6-blade_b-propeller_TolB-like"/>
</dbReference>
<evidence type="ECO:0008006" key="2">
    <source>
        <dbReference type="Google" id="ProtNLM"/>
    </source>
</evidence>
<dbReference type="EMBL" id="SNRY01005982">
    <property type="protein sequence ID" value="KAA6313625.1"/>
    <property type="molecule type" value="Genomic_DNA"/>
</dbReference>
<evidence type="ECO:0000313" key="1">
    <source>
        <dbReference type="EMBL" id="KAA6313625.1"/>
    </source>
</evidence>
<gene>
    <name evidence="1" type="ORF">EZS27_035629</name>
</gene>
<dbReference type="Pfam" id="PF17170">
    <property type="entry name" value="DUF5128"/>
    <property type="match status" value="1"/>
</dbReference>